<dbReference type="FunCoup" id="B3MMD6">
    <property type="interactions" value="14"/>
</dbReference>
<dbReference type="Pfam" id="PF01094">
    <property type="entry name" value="ANF_receptor"/>
    <property type="match status" value="1"/>
</dbReference>
<evidence type="ECO:0000256" key="16">
    <source>
        <dbReference type="SAM" id="Phobius"/>
    </source>
</evidence>
<dbReference type="InterPro" id="IPR001320">
    <property type="entry name" value="Iontro_rcpt_C"/>
</dbReference>
<feature type="transmembrane region" description="Helical" evidence="16">
    <location>
        <begin position="631"/>
        <end position="652"/>
    </location>
</feature>
<feature type="domain" description="Ionotropic glutamate receptor C-terminal" evidence="18">
    <location>
        <begin position="423"/>
        <end position="796"/>
    </location>
</feature>
<dbReference type="Pfam" id="PF10613">
    <property type="entry name" value="Lig_chan-Glu_bd"/>
    <property type="match status" value="1"/>
</dbReference>
<dbReference type="FunFam" id="3.40.190.10:FF:000117">
    <property type="entry name" value="Glutamate receptor, ionotropic kainate"/>
    <property type="match status" value="1"/>
</dbReference>
<dbReference type="InParanoid" id="B3MMD6"/>
<feature type="transmembrane region" description="Helical" evidence="16">
    <location>
        <begin position="959"/>
        <end position="978"/>
    </location>
</feature>
<dbReference type="AlphaFoldDB" id="B3MMD6"/>
<evidence type="ECO:0000313" key="21">
    <source>
        <dbReference type="Proteomes" id="UP000007801"/>
    </source>
</evidence>
<gene>
    <name evidence="20" type="primary">Dana\GF15573</name>
    <name evidence="20" type="synonym">dana_GLEANR_16339</name>
    <name evidence="20" type="ORF">GF15573</name>
</gene>
<evidence type="ECO:0000256" key="9">
    <source>
        <dbReference type="ARBA" id="ARBA00023136"/>
    </source>
</evidence>
<evidence type="ECO:0000256" key="2">
    <source>
        <dbReference type="ARBA" id="ARBA00022448"/>
    </source>
</evidence>
<keyword evidence="7" id="KW-0770">Synapse</keyword>
<dbReference type="GO" id="GO:0045211">
    <property type="term" value="C:postsynaptic membrane"/>
    <property type="evidence" value="ECO:0007669"/>
    <property type="project" value="UniProtKB-SubCell"/>
</dbReference>
<evidence type="ECO:0000259" key="19">
    <source>
        <dbReference type="SMART" id="SM00918"/>
    </source>
</evidence>
<comment type="similarity">
    <text evidence="1">Belongs to the glutamate-gated ion channel (TC 1.A.10.1) family.</text>
</comment>
<evidence type="ECO:0000256" key="4">
    <source>
        <dbReference type="ARBA" id="ARBA00022692"/>
    </source>
</evidence>
<keyword evidence="13" id="KW-1071">Ligand-gated ion channel</keyword>
<organism evidence="20 21">
    <name type="scientific">Drosophila ananassae</name>
    <name type="common">Fruit fly</name>
    <dbReference type="NCBI Taxonomy" id="7217"/>
    <lineage>
        <taxon>Eukaryota</taxon>
        <taxon>Metazoa</taxon>
        <taxon>Ecdysozoa</taxon>
        <taxon>Arthropoda</taxon>
        <taxon>Hexapoda</taxon>
        <taxon>Insecta</taxon>
        <taxon>Pterygota</taxon>
        <taxon>Neoptera</taxon>
        <taxon>Endopterygota</taxon>
        <taxon>Diptera</taxon>
        <taxon>Brachycera</taxon>
        <taxon>Muscomorpha</taxon>
        <taxon>Ephydroidea</taxon>
        <taxon>Drosophilidae</taxon>
        <taxon>Drosophila</taxon>
        <taxon>Sophophora</taxon>
    </lineage>
</organism>
<feature type="transmembrane region" description="Helical" evidence="16">
    <location>
        <begin position="928"/>
        <end position="947"/>
    </location>
</feature>
<evidence type="ECO:0000256" key="1">
    <source>
        <dbReference type="ARBA" id="ARBA00008685"/>
    </source>
</evidence>
<dbReference type="Proteomes" id="UP000007801">
    <property type="component" value="Unassembled WGS sequence"/>
</dbReference>
<evidence type="ECO:0000313" key="20">
    <source>
        <dbReference type="EMBL" id="EDV31896.2"/>
    </source>
</evidence>
<dbReference type="OrthoDB" id="5984008at2759"/>
<keyword evidence="5 17" id="KW-0732">Signal</keyword>
<dbReference type="GO" id="GO:0022849">
    <property type="term" value="F:glutamate-gated calcium ion channel activity"/>
    <property type="evidence" value="ECO:0007669"/>
    <property type="project" value="EnsemblMetazoa"/>
</dbReference>
<keyword evidence="21" id="KW-1185">Reference proteome</keyword>
<evidence type="ECO:0000256" key="6">
    <source>
        <dbReference type="ARBA" id="ARBA00022989"/>
    </source>
</evidence>
<dbReference type="FunFam" id="3.40.190.10:FF:000060">
    <property type="entry name" value="Glutamate receptor ionotropic, kainate 1"/>
    <property type="match status" value="1"/>
</dbReference>
<dbReference type="EMBL" id="CH902620">
    <property type="protein sequence ID" value="EDV31896.2"/>
    <property type="molecule type" value="Genomic_DNA"/>
</dbReference>
<evidence type="ECO:0000256" key="13">
    <source>
        <dbReference type="ARBA" id="ARBA00023286"/>
    </source>
</evidence>
<evidence type="ECO:0000256" key="17">
    <source>
        <dbReference type="SAM" id="SignalP"/>
    </source>
</evidence>
<keyword evidence="14" id="KW-0407">Ion channel</keyword>
<evidence type="ECO:0000256" key="5">
    <source>
        <dbReference type="ARBA" id="ARBA00022729"/>
    </source>
</evidence>
<accession>B3MMD6</accession>
<protein>
    <recommendedName>
        <fullName evidence="22">Ionotropic glutamate receptor C-terminal domain-containing protein</fullName>
    </recommendedName>
</protein>
<comment type="subcellular location">
    <subcellularLocation>
        <location evidence="15">Postsynaptic cell membrane</location>
        <topology evidence="15">Multi-pass membrane protein</topology>
    </subcellularLocation>
</comment>
<keyword evidence="10" id="KW-0675">Receptor</keyword>
<evidence type="ECO:0000256" key="15">
    <source>
        <dbReference type="ARBA" id="ARBA00034104"/>
    </source>
</evidence>
<proteinExistence type="inferred from homology"/>
<sequence>MFALRFFLFATLALSSYANDEVLVLRVGAIFFDTEMKLAEAFDAAVEEVNAINPSLKLDAIKHYLTIDDSIVLQEISCDLIGNGVVAIFGPSSKTNSDIVEVLCNTTGIPHLQFDWPPQKSAREGLNHQMTINVAPMELILSTAILDVLASKSFNWNSFTLVYEKGTNLNRLQHILAWKQLHKTGIKIRQFERGDDYRVLWKQISTANEKYVLLDCPPDILVNVINASIGFNMTGAFNHLFLTNLDTHISGIDRFYSKEFTVSIAAIRIRNYIPPPVHDEIDVFDNEVDDRFNSLETQLLYDSVVLFYNALLELSQRSGFYAPQTRCGLGFWQPGPRLVEQMKNISPKQAKPPFKTQKLHINADGQRDDFNLDVYNPIIDRVNYIWNKEFQLVSYEKIRENSTQAMKQKRLEDKVDFSQKPVRYKIATRVGEPYFSWREEPEGVHYEGNDRFEGYVVDLIYDLAQECKFEFDFEPVKDNKYGSYDPTTDEWDGIIRALIDNHAQIGICDLTITQARRSVVDFTVPFMQLGISILAYKKPPPEPNEYGFLKPYNFEVWLYVIIAMVISAIALIITGRMDRLEWEKPVENENNELEQENIWHMRNTLWLVLGSMLNQGCDLLPRGVPMRLLTAFWWIFALLVSQTYIAKLAAFVTSSKISNDIASLHDLVDQNKVQFGTIRGGATSVYFSDSNDTENRMAWNKMLSFKPDAFTKSNEEGVKRVKVSKGTYAFLMETTSLQYHVQRNLDLIQIGEAFGQKHYGIAVPLNSQFRSNLSVGILRLSEKGRLYYFRNKWLNTNDSSSDTGPEPVDDGKLDMESVGGLFVVLIVGVIIAFIIGVGEFLRHVQRIALKEKITPKMALKAEVLFLIRFWETKKPRHTYQRSRDSTSTGYSSMEQMSTMSSPDSVFLLTGHIVTHIPGGMLGAKFGGVWILVIGILSTVVFTLLFLSGDLPGRHDSSKLQEAVAASLGPVIFMVGASYSGCCRVHVVGFFTICMGLMGAFYSSMKLSSMYISPNYAVTFRANGQRSPTALVQSLE</sequence>
<dbReference type="GO" id="GO:0007274">
    <property type="term" value="P:neuromuscular synaptic transmission"/>
    <property type="evidence" value="ECO:0007669"/>
    <property type="project" value="EnsemblMetazoa"/>
</dbReference>
<keyword evidence="2" id="KW-0813">Transport</keyword>
<dbReference type="GO" id="GO:0097482">
    <property type="term" value="C:muscle cell postsynaptic specialization"/>
    <property type="evidence" value="ECO:0007669"/>
    <property type="project" value="EnsemblMetazoa"/>
</dbReference>
<feature type="chain" id="PRO_5006454835" description="Ionotropic glutamate receptor C-terminal domain-containing protein" evidence="17">
    <location>
        <begin position="19"/>
        <end position="1035"/>
    </location>
</feature>
<keyword evidence="8" id="KW-0406">Ion transport</keyword>
<dbReference type="Pfam" id="PF00060">
    <property type="entry name" value="Lig_chan"/>
    <property type="match status" value="1"/>
</dbReference>
<dbReference type="PANTHER" id="PTHR18966">
    <property type="entry name" value="IONOTROPIC GLUTAMATE RECEPTOR"/>
    <property type="match status" value="1"/>
</dbReference>
<dbReference type="InterPro" id="IPR001828">
    <property type="entry name" value="ANF_lig-bd_rcpt"/>
</dbReference>
<reference evidence="20 21" key="1">
    <citation type="journal article" date="2007" name="Nature">
        <title>Evolution of genes and genomes on the Drosophila phylogeny.</title>
        <authorList>
            <consortium name="Drosophila 12 Genomes Consortium"/>
            <person name="Clark A.G."/>
            <person name="Eisen M.B."/>
            <person name="Smith D.R."/>
            <person name="Bergman C.M."/>
            <person name="Oliver B."/>
            <person name="Markow T.A."/>
            <person name="Kaufman T.C."/>
            <person name="Kellis M."/>
            <person name="Gelbart W."/>
            <person name="Iyer V.N."/>
            <person name="Pollard D.A."/>
            <person name="Sackton T.B."/>
            <person name="Larracuente A.M."/>
            <person name="Singh N.D."/>
            <person name="Abad J.P."/>
            <person name="Abt D.N."/>
            <person name="Adryan B."/>
            <person name="Aguade M."/>
            <person name="Akashi H."/>
            <person name="Anderson W.W."/>
            <person name="Aquadro C.F."/>
            <person name="Ardell D.H."/>
            <person name="Arguello R."/>
            <person name="Artieri C.G."/>
            <person name="Barbash D.A."/>
            <person name="Barker D."/>
            <person name="Barsanti P."/>
            <person name="Batterham P."/>
            <person name="Batzoglou S."/>
            <person name="Begun D."/>
            <person name="Bhutkar A."/>
            <person name="Blanco E."/>
            <person name="Bosak S.A."/>
            <person name="Bradley R.K."/>
            <person name="Brand A.D."/>
            <person name="Brent M.R."/>
            <person name="Brooks A.N."/>
            <person name="Brown R.H."/>
            <person name="Butlin R.K."/>
            <person name="Caggese C."/>
            <person name="Calvi B.R."/>
            <person name="Bernardo de Carvalho A."/>
            <person name="Caspi A."/>
            <person name="Castrezana S."/>
            <person name="Celniker S.E."/>
            <person name="Chang J.L."/>
            <person name="Chapple C."/>
            <person name="Chatterji S."/>
            <person name="Chinwalla A."/>
            <person name="Civetta A."/>
            <person name="Clifton S.W."/>
            <person name="Comeron J.M."/>
            <person name="Costello J.C."/>
            <person name="Coyne J.A."/>
            <person name="Daub J."/>
            <person name="David R.G."/>
            <person name="Delcher A.L."/>
            <person name="Delehaunty K."/>
            <person name="Do C.B."/>
            <person name="Ebling H."/>
            <person name="Edwards K."/>
            <person name="Eickbush T."/>
            <person name="Evans J.D."/>
            <person name="Filipski A."/>
            <person name="Findeiss S."/>
            <person name="Freyhult E."/>
            <person name="Fulton L."/>
            <person name="Fulton R."/>
            <person name="Garcia A.C."/>
            <person name="Gardiner A."/>
            <person name="Garfield D.A."/>
            <person name="Garvin B.E."/>
            <person name="Gibson G."/>
            <person name="Gilbert D."/>
            <person name="Gnerre S."/>
            <person name="Godfrey J."/>
            <person name="Good R."/>
            <person name="Gotea V."/>
            <person name="Gravely B."/>
            <person name="Greenberg A.J."/>
            <person name="Griffiths-Jones S."/>
            <person name="Gross S."/>
            <person name="Guigo R."/>
            <person name="Gustafson E.A."/>
            <person name="Haerty W."/>
            <person name="Hahn M.W."/>
            <person name="Halligan D.L."/>
            <person name="Halpern A.L."/>
            <person name="Halter G.M."/>
            <person name="Han M.V."/>
            <person name="Heger A."/>
            <person name="Hillier L."/>
            <person name="Hinrichs A.S."/>
            <person name="Holmes I."/>
            <person name="Hoskins R.A."/>
            <person name="Hubisz M.J."/>
            <person name="Hultmark D."/>
            <person name="Huntley M.A."/>
            <person name="Jaffe D.B."/>
            <person name="Jagadeeshan S."/>
            <person name="Jeck W.R."/>
            <person name="Johnson J."/>
            <person name="Jones C.D."/>
            <person name="Jordan W.C."/>
            <person name="Karpen G.H."/>
            <person name="Kataoka E."/>
            <person name="Keightley P.D."/>
            <person name="Kheradpour P."/>
            <person name="Kirkness E.F."/>
            <person name="Koerich L.B."/>
            <person name="Kristiansen K."/>
            <person name="Kudrna D."/>
            <person name="Kulathinal R.J."/>
            <person name="Kumar S."/>
            <person name="Kwok R."/>
            <person name="Lander E."/>
            <person name="Langley C.H."/>
            <person name="Lapoint R."/>
            <person name="Lazzaro B.P."/>
            <person name="Lee S.J."/>
            <person name="Levesque L."/>
            <person name="Li R."/>
            <person name="Lin C.F."/>
            <person name="Lin M.F."/>
            <person name="Lindblad-Toh K."/>
            <person name="Llopart A."/>
            <person name="Long M."/>
            <person name="Low L."/>
            <person name="Lozovsky E."/>
            <person name="Lu J."/>
            <person name="Luo M."/>
            <person name="Machado C.A."/>
            <person name="Makalowski W."/>
            <person name="Marzo M."/>
            <person name="Matsuda M."/>
            <person name="Matzkin L."/>
            <person name="McAllister B."/>
            <person name="McBride C.S."/>
            <person name="McKernan B."/>
            <person name="McKernan K."/>
            <person name="Mendez-Lago M."/>
            <person name="Minx P."/>
            <person name="Mollenhauer M.U."/>
            <person name="Montooth K."/>
            <person name="Mount S.M."/>
            <person name="Mu X."/>
            <person name="Myers E."/>
            <person name="Negre B."/>
            <person name="Newfeld S."/>
            <person name="Nielsen R."/>
            <person name="Noor M.A."/>
            <person name="O'Grady P."/>
            <person name="Pachter L."/>
            <person name="Papaceit M."/>
            <person name="Parisi M.J."/>
            <person name="Parisi M."/>
            <person name="Parts L."/>
            <person name="Pedersen J.S."/>
            <person name="Pesole G."/>
            <person name="Phillippy A.M."/>
            <person name="Ponting C.P."/>
            <person name="Pop M."/>
            <person name="Porcelli D."/>
            <person name="Powell J.R."/>
            <person name="Prohaska S."/>
            <person name="Pruitt K."/>
            <person name="Puig M."/>
            <person name="Quesneville H."/>
            <person name="Ram K.R."/>
            <person name="Rand D."/>
            <person name="Rasmussen M.D."/>
            <person name="Reed L.K."/>
            <person name="Reenan R."/>
            <person name="Reily A."/>
            <person name="Remington K.A."/>
            <person name="Rieger T.T."/>
            <person name="Ritchie M.G."/>
            <person name="Robin C."/>
            <person name="Rogers Y.H."/>
            <person name="Rohde C."/>
            <person name="Rozas J."/>
            <person name="Rubenfield M.J."/>
            <person name="Ruiz A."/>
            <person name="Russo S."/>
            <person name="Salzberg S.L."/>
            <person name="Sanchez-Gracia A."/>
            <person name="Saranga D.J."/>
            <person name="Sato H."/>
            <person name="Schaeffer S.W."/>
            <person name="Schatz M.C."/>
            <person name="Schlenke T."/>
            <person name="Schwartz R."/>
            <person name="Segarra C."/>
            <person name="Singh R.S."/>
            <person name="Sirot L."/>
            <person name="Sirota M."/>
            <person name="Sisneros N.B."/>
            <person name="Smith C.D."/>
            <person name="Smith T.F."/>
            <person name="Spieth J."/>
            <person name="Stage D.E."/>
            <person name="Stark A."/>
            <person name="Stephan W."/>
            <person name="Strausberg R.L."/>
            <person name="Strempel S."/>
            <person name="Sturgill D."/>
            <person name="Sutton G."/>
            <person name="Sutton G.G."/>
            <person name="Tao W."/>
            <person name="Teichmann S."/>
            <person name="Tobari Y.N."/>
            <person name="Tomimura Y."/>
            <person name="Tsolas J.M."/>
            <person name="Valente V.L."/>
            <person name="Venter E."/>
            <person name="Venter J.C."/>
            <person name="Vicario S."/>
            <person name="Vieira F.G."/>
            <person name="Vilella A.J."/>
            <person name="Villasante A."/>
            <person name="Walenz B."/>
            <person name="Wang J."/>
            <person name="Wasserman M."/>
            <person name="Watts T."/>
            <person name="Wilson D."/>
            <person name="Wilson R.K."/>
            <person name="Wing R.A."/>
            <person name="Wolfner M.F."/>
            <person name="Wong A."/>
            <person name="Wong G.K."/>
            <person name="Wu C.I."/>
            <person name="Wu G."/>
            <person name="Yamamoto D."/>
            <person name="Yang H.P."/>
            <person name="Yang S.P."/>
            <person name="Yorke J.A."/>
            <person name="Yoshida K."/>
            <person name="Zdobnov E."/>
            <person name="Zhang P."/>
            <person name="Zhang Y."/>
            <person name="Zimin A.V."/>
            <person name="Baldwin J."/>
            <person name="Abdouelleil A."/>
            <person name="Abdulkadir J."/>
            <person name="Abebe A."/>
            <person name="Abera B."/>
            <person name="Abreu J."/>
            <person name="Acer S.C."/>
            <person name="Aftuck L."/>
            <person name="Alexander A."/>
            <person name="An P."/>
            <person name="Anderson E."/>
            <person name="Anderson S."/>
            <person name="Arachi H."/>
            <person name="Azer M."/>
            <person name="Bachantsang P."/>
            <person name="Barry A."/>
            <person name="Bayul T."/>
            <person name="Berlin A."/>
            <person name="Bessette D."/>
            <person name="Bloom T."/>
            <person name="Blye J."/>
            <person name="Boguslavskiy L."/>
            <person name="Bonnet C."/>
            <person name="Boukhgalter B."/>
            <person name="Bourzgui I."/>
            <person name="Brown A."/>
            <person name="Cahill P."/>
            <person name="Channer S."/>
            <person name="Cheshatsang Y."/>
            <person name="Chuda L."/>
            <person name="Citroen M."/>
            <person name="Collymore A."/>
            <person name="Cooke P."/>
            <person name="Costello M."/>
            <person name="D'Aco K."/>
            <person name="Daza R."/>
            <person name="De Haan G."/>
            <person name="DeGray S."/>
            <person name="DeMaso C."/>
            <person name="Dhargay N."/>
            <person name="Dooley K."/>
            <person name="Dooley E."/>
            <person name="Doricent M."/>
            <person name="Dorje P."/>
            <person name="Dorjee K."/>
            <person name="Dupes A."/>
            <person name="Elong R."/>
            <person name="Falk J."/>
            <person name="Farina A."/>
            <person name="Faro S."/>
            <person name="Ferguson D."/>
            <person name="Fisher S."/>
            <person name="Foley C.D."/>
            <person name="Franke A."/>
            <person name="Friedrich D."/>
            <person name="Gadbois L."/>
            <person name="Gearin G."/>
            <person name="Gearin C.R."/>
            <person name="Giannoukos G."/>
            <person name="Goode T."/>
            <person name="Graham J."/>
            <person name="Grandbois E."/>
            <person name="Grewal S."/>
            <person name="Gyaltsen K."/>
            <person name="Hafez N."/>
            <person name="Hagos B."/>
            <person name="Hall J."/>
            <person name="Henson C."/>
            <person name="Hollinger A."/>
            <person name="Honan T."/>
            <person name="Huard M.D."/>
            <person name="Hughes L."/>
            <person name="Hurhula B."/>
            <person name="Husby M.E."/>
            <person name="Kamat A."/>
            <person name="Kanga B."/>
            <person name="Kashin S."/>
            <person name="Khazanovich D."/>
            <person name="Kisner P."/>
            <person name="Lance K."/>
            <person name="Lara M."/>
            <person name="Lee W."/>
            <person name="Lennon N."/>
            <person name="Letendre F."/>
            <person name="LeVine R."/>
            <person name="Lipovsky A."/>
            <person name="Liu X."/>
            <person name="Liu J."/>
            <person name="Liu S."/>
            <person name="Lokyitsang T."/>
            <person name="Lokyitsang Y."/>
            <person name="Lubonja R."/>
            <person name="Lui A."/>
            <person name="MacDonald P."/>
            <person name="Magnisalis V."/>
            <person name="Maru K."/>
            <person name="Matthews C."/>
            <person name="McCusker W."/>
            <person name="McDonough S."/>
            <person name="Mehta T."/>
            <person name="Meldrim J."/>
            <person name="Meneus L."/>
            <person name="Mihai O."/>
            <person name="Mihalev A."/>
            <person name="Mihova T."/>
            <person name="Mittelman R."/>
            <person name="Mlenga V."/>
            <person name="Montmayeur A."/>
            <person name="Mulrain L."/>
            <person name="Navidi A."/>
            <person name="Naylor J."/>
            <person name="Negash T."/>
            <person name="Nguyen T."/>
            <person name="Nguyen N."/>
            <person name="Nicol R."/>
            <person name="Norbu C."/>
            <person name="Norbu N."/>
            <person name="Novod N."/>
            <person name="O'Neill B."/>
            <person name="Osman S."/>
            <person name="Markiewicz E."/>
            <person name="Oyono O.L."/>
            <person name="Patti C."/>
            <person name="Phunkhang P."/>
            <person name="Pierre F."/>
            <person name="Priest M."/>
            <person name="Raghuraman S."/>
            <person name="Rege F."/>
            <person name="Reyes R."/>
            <person name="Rise C."/>
            <person name="Rogov P."/>
            <person name="Ross K."/>
            <person name="Ryan E."/>
            <person name="Settipalli S."/>
            <person name="Shea T."/>
            <person name="Sherpa N."/>
            <person name="Shi L."/>
            <person name="Shih D."/>
            <person name="Sparrow T."/>
            <person name="Spaulding J."/>
            <person name="Stalker J."/>
            <person name="Stange-Thomann N."/>
            <person name="Stavropoulos S."/>
            <person name="Stone C."/>
            <person name="Strader C."/>
            <person name="Tesfaye S."/>
            <person name="Thomson T."/>
            <person name="Thoulutsang Y."/>
            <person name="Thoulutsang D."/>
            <person name="Topham K."/>
            <person name="Topping I."/>
            <person name="Tsamla T."/>
            <person name="Vassiliev H."/>
            <person name="Vo A."/>
            <person name="Wangchuk T."/>
            <person name="Wangdi T."/>
            <person name="Weiand M."/>
            <person name="Wilkinson J."/>
            <person name="Wilson A."/>
            <person name="Yadav S."/>
            <person name="Young G."/>
            <person name="Yu Q."/>
            <person name="Zembek L."/>
            <person name="Zhong D."/>
            <person name="Zimmer A."/>
            <person name="Zwirko Z."/>
            <person name="Jaffe D.B."/>
            <person name="Alvarez P."/>
            <person name="Brockman W."/>
            <person name="Butler J."/>
            <person name="Chin C."/>
            <person name="Gnerre S."/>
            <person name="Grabherr M."/>
            <person name="Kleber M."/>
            <person name="Mauceli E."/>
            <person name="MacCallum I."/>
        </authorList>
    </citation>
    <scope>NUCLEOTIDE SEQUENCE [LARGE SCALE GENOMIC DNA]</scope>
    <source>
        <strain evidence="21">Tucson 14024-0371.13</strain>
    </source>
</reference>
<name>B3MMD6_DROAN</name>
<evidence type="ECO:0000256" key="11">
    <source>
        <dbReference type="ARBA" id="ARBA00023180"/>
    </source>
</evidence>
<dbReference type="GO" id="GO:0035249">
    <property type="term" value="P:synaptic transmission, glutamatergic"/>
    <property type="evidence" value="ECO:0007669"/>
    <property type="project" value="EnsemblMetazoa"/>
</dbReference>
<keyword evidence="6 16" id="KW-1133">Transmembrane helix</keyword>
<evidence type="ECO:0000256" key="8">
    <source>
        <dbReference type="ARBA" id="ARBA00023065"/>
    </source>
</evidence>
<feature type="transmembrane region" description="Helical" evidence="16">
    <location>
        <begin position="556"/>
        <end position="574"/>
    </location>
</feature>
<dbReference type="HOGENOM" id="CLU_007257_1_1_1"/>
<feature type="signal peptide" evidence="17">
    <location>
        <begin position="1"/>
        <end position="18"/>
    </location>
</feature>
<evidence type="ECO:0000256" key="7">
    <source>
        <dbReference type="ARBA" id="ARBA00023018"/>
    </source>
</evidence>
<dbReference type="SMART" id="SM00079">
    <property type="entry name" value="PBPe"/>
    <property type="match status" value="1"/>
</dbReference>
<dbReference type="eggNOG" id="KOG1052">
    <property type="taxonomic scope" value="Eukaryota"/>
</dbReference>
<keyword evidence="3" id="KW-1003">Cell membrane</keyword>
<dbReference type="Gene3D" id="1.10.287.70">
    <property type="match status" value="1"/>
</dbReference>
<evidence type="ECO:0000256" key="12">
    <source>
        <dbReference type="ARBA" id="ARBA00023257"/>
    </source>
</evidence>
<dbReference type="STRING" id="7217.B3MMD6"/>
<dbReference type="SUPFAM" id="SSF53850">
    <property type="entry name" value="Periplasmic binding protein-like II"/>
    <property type="match status" value="1"/>
</dbReference>
<keyword evidence="12" id="KW-0628">Postsynaptic cell membrane</keyword>
<keyword evidence="4 16" id="KW-0812">Transmembrane</keyword>
<evidence type="ECO:0008006" key="22">
    <source>
        <dbReference type="Google" id="ProtNLM"/>
    </source>
</evidence>
<feature type="domain" description="Ionotropic glutamate receptor L-glutamate and glycine-binding" evidence="19">
    <location>
        <begin position="433"/>
        <end position="500"/>
    </location>
</feature>
<dbReference type="InterPro" id="IPR015683">
    <property type="entry name" value="Ionotropic_Glu_rcpt"/>
</dbReference>
<keyword evidence="9 16" id="KW-0472">Membrane</keyword>
<dbReference type="InterPro" id="IPR019594">
    <property type="entry name" value="Glu/Gly-bd"/>
</dbReference>
<dbReference type="GO" id="GO:0008328">
    <property type="term" value="C:ionotropic glutamate receptor complex"/>
    <property type="evidence" value="ECO:0007669"/>
    <property type="project" value="EnsemblMetazoa"/>
</dbReference>
<dbReference type="Gene3D" id="3.40.190.10">
    <property type="entry name" value="Periplasmic binding protein-like II"/>
    <property type="match status" value="2"/>
</dbReference>
<dbReference type="FunFam" id="1.10.287.70:FF:000143">
    <property type="entry name" value="Probable glutamate receptor"/>
    <property type="match status" value="1"/>
</dbReference>
<dbReference type="CDD" id="cd13714">
    <property type="entry name" value="PBP2_iGluR_Kainate"/>
    <property type="match status" value="1"/>
</dbReference>
<evidence type="ECO:0000256" key="10">
    <source>
        <dbReference type="ARBA" id="ARBA00023170"/>
    </source>
</evidence>
<keyword evidence="11" id="KW-0325">Glycoprotein</keyword>
<feature type="transmembrane region" description="Helical" evidence="16">
    <location>
        <begin position="818"/>
        <end position="841"/>
    </location>
</feature>
<dbReference type="Gene3D" id="3.40.50.2300">
    <property type="match status" value="2"/>
</dbReference>
<dbReference type="SMART" id="SM00918">
    <property type="entry name" value="Lig_chan-Glu_bd"/>
    <property type="match status" value="1"/>
</dbReference>
<dbReference type="SMR" id="B3MMD6"/>
<evidence type="ECO:0000256" key="3">
    <source>
        <dbReference type="ARBA" id="ARBA00022475"/>
    </source>
</evidence>
<evidence type="ECO:0000259" key="18">
    <source>
        <dbReference type="SMART" id="SM00079"/>
    </source>
</evidence>
<dbReference type="InterPro" id="IPR028082">
    <property type="entry name" value="Peripla_BP_I"/>
</dbReference>
<dbReference type="eggNOG" id="KOG2532">
    <property type="taxonomic scope" value="Eukaryota"/>
</dbReference>
<dbReference type="SUPFAM" id="SSF53822">
    <property type="entry name" value="Periplasmic binding protein-like I"/>
    <property type="match status" value="1"/>
</dbReference>
<feature type="transmembrane region" description="Helical" evidence="16">
    <location>
        <begin position="984"/>
        <end position="1002"/>
    </location>
</feature>
<evidence type="ECO:0000256" key="14">
    <source>
        <dbReference type="ARBA" id="ARBA00023303"/>
    </source>
</evidence>